<evidence type="ECO:0000313" key="2">
    <source>
        <dbReference type="EMBL" id="TGO38154.1"/>
    </source>
</evidence>
<name>A0A4Z1GMK1_9HELO</name>
<dbReference type="EMBL" id="PQXK01000080">
    <property type="protein sequence ID" value="TGO38154.1"/>
    <property type="molecule type" value="Genomic_DNA"/>
</dbReference>
<accession>A0A4Z1GMK1</accession>
<feature type="compositionally biased region" description="Acidic residues" evidence="1">
    <location>
        <begin position="57"/>
        <end position="78"/>
    </location>
</feature>
<evidence type="ECO:0000256" key="1">
    <source>
        <dbReference type="SAM" id="MobiDB-lite"/>
    </source>
</evidence>
<dbReference type="Proteomes" id="UP000297814">
    <property type="component" value="Unassembled WGS sequence"/>
</dbReference>
<comment type="caution">
    <text evidence="2">The sequence shown here is derived from an EMBL/GenBank/DDBJ whole genome shotgun (WGS) entry which is preliminary data.</text>
</comment>
<sequence length="136" mass="15546">MLKSTLSNPFQYNYIFDARRPMCVVLYPTKVSGSMVDADLVKLKLECDTPSWLEGSYADEEEDADADEGEDADEEEGAGDLIPRTGCKPTHFNLRLIYRTDSISRVVFHDRDLDKQDRHSDGAGIEIVQTREREWK</sequence>
<gene>
    <name evidence="2" type="ORF">BHYA_0080g00020</name>
</gene>
<dbReference type="AlphaFoldDB" id="A0A4Z1GMK1"/>
<organism evidence="2 3">
    <name type="scientific">Botrytis hyacinthi</name>
    <dbReference type="NCBI Taxonomy" id="278943"/>
    <lineage>
        <taxon>Eukaryota</taxon>
        <taxon>Fungi</taxon>
        <taxon>Dikarya</taxon>
        <taxon>Ascomycota</taxon>
        <taxon>Pezizomycotina</taxon>
        <taxon>Leotiomycetes</taxon>
        <taxon>Helotiales</taxon>
        <taxon>Sclerotiniaceae</taxon>
        <taxon>Botrytis</taxon>
    </lineage>
</organism>
<feature type="region of interest" description="Disordered" evidence="1">
    <location>
        <begin position="53"/>
        <end position="85"/>
    </location>
</feature>
<evidence type="ECO:0000313" key="3">
    <source>
        <dbReference type="Proteomes" id="UP000297814"/>
    </source>
</evidence>
<protein>
    <submittedName>
        <fullName evidence="2">Uncharacterized protein</fullName>
    </submittedName>
</protein>
<keyword evidence="3" id="KW-1185">Reference proteome</keyword>
<proteinExistence type="predicted"/>
<reference evidence="2 3" key="1">
    <citation type="submission" date="2017-12" db="EMBL/GenBank/DDBJ databases">
        <title>Comparative genomics of Botrytis spp.</title>
        <authorList>
            <person name="Valero-Jimenez C.A."/>
            <person name="Tapia P."/>
            <person name="Veloso J."/>
            <person name="Silva-Moreno E."/>
            <person name="Staats M."/>
            <person name="Valdes J.H."/>
            <person name="Van Kan J.A.L."/>
        </authorList>
    </citation>
    <scope>NUCLEOTIDE SEQUENCE [LARGE SCALE GENOMIC DNA]</scope>
    <source>
        <strain evidence="2 3">Bh0001</strain>
    </source>
</reference>